<sequence length="285" mass="33282">MSCKNCQYNITETAFYCQDCGAKVVTERLTVKRMFLDFLDKVFGWDNTYLRTFRTMAVAPDKVAKDYIDGVRKKFMPPFTFLLIGLTIATLVFNSFSDKYTEFSSGMFGESFYRIQFDSAKEKNDSLKNLESENEQKAFEDFMQEQIEGQKKTQGMLLKYFNLSAFLLMPVYTFIAFLVFGRKKYNFAEHLVINCYVQGLSMMTITFLFIIALMIHPYIFTSNVLIAIFYYSFTYKRLCNLSLGRTLWKFIKFLLILIITFIIFILSIVIIGIILDKVFGINLLN</sequence>
<evidence type="ECO:0000313" key="2">
    <source>
        <dbReference type="EMBL" id="MFD2562062.1"/>
    </source>
</evidence>
<comment type="caution">
    <text evidence="2">The sequence shown here is derived from an EMBL/GenBank/DDBJ whole genome shotgun (WGS) entry which is preliminary data.</text>
</comment>
<dbReference type="RefSeq" id="WP_378290323.1">
    <property type="nucleotide sequence ID" value="NZ_JBHULE010000008.1"/>
</dbReference>
<dbReference type="Proteomes" id="UP001597319">
    <property type="component" value="Unassembled WGS sequence"/>
</dbReference>
<accession>A0ABW5LAY9</accession>
<feature type="transmembrane region" description="Helical" evidence="1">
    <location>
        <begin position="160"/>
        <end position="179"/>
    </location>
</feature>
<reference evidence="3" key="1">
    <citation type="journal article" date="2019" name="Int. J. Syst. Evol. Microbiol.">
        <title>The Global Catalogue of Microorganisms (GCM) 10K type strain sequencing project: providing services to taxonomists for standard genome sequencing and annotation.</title>
        <authorList>
            <consortium name="The Broad Institute Genomics Platform"/>
            <consortium name="The Broad Institute Genome Sequencing Center for Infectious Disease"/>
            <person name="Wu L."/>
            <person name="Ma J."/>
        </authorList>
    </citation>
    <scope>NUCLEOTIDE SEQUENCE [LARGE SCALE GENOMIC DNA]</scope>
    <source>
        <strain evidence="3">KCTC 52274</strain>
    </source>
</reference>
<keyword evidence="3" id="KW-1185">Reference proteome</keyword>
<protein>
    <submittedName>
        <fullName evidence="2">DUF3667 domain-containing protein</fullName>
    </submittedName>
</protein>
<proteinExistence type="predicted"/>
<name>A0ABW5LAY9_9FLAO</name>
<dbReference type="Pfam" id="PF12412">
    <property type="entry name" value="DUF3667"/>
    <property type="match status" value="1"/>
</dbReference>
<keyword evidence="1" id="KW-0812">Transmembrane</keyword>
<evidence type="ECO:0000313" key="3">
    <source>
        <dbReference type="Proteomes" id="UP001597319"/>
    </source>
</evidence>
<organism evidence="2 3">
    <name type="scientific">Aquimarina rubra</name>
    <dbReference type="NCBI Taxonomy" id="1920033"/>
    <lineage>
        <taxon>Bacteria</taxon>
        <taxon>Pseudomonadati</taxon>
        <taxon>Bacteroidota</taxon>
        <taxon>Flavobacteriia</taxon>
        <taxon>Flavobacteriales</taxon>
        <taxon>Flavobacteriaceae</taxon>
        <taxon>Aquimarina</taxon>
    </lineage>
</organism>
<feature type="transmembrane region" description="Helical" evidence="1">
    <location>
        <begin position="217"/>
        <end position="233"/>
    </location>
</feature>
<dbReference type="EMBL" id="JBHULE010000008">
    <property type="protein sequence ID" value="MFD2562062.1"/>
    <property type="molecule type" value="Genomic_DNA"/>
</dbReference>
<keyword evidence="1" id="KW-0472">Membrane</keyword>
<evidence type="ECO:0000256" key="1">
    <source>
        <dbReference type="SAM" id="Phobius"/>
    </source>
</evidence>
<dbReference type="InterPro" id="IPR022134">
    <property type="entry name" value="DUF3667"/>
</dbReference>
<feature type="transmembrane region" description="Helical" evidence="1">
    <location>
        <begin position="253"/>
        <end position="275"/>
    </location>
</feature>
<feature type="transmembrane region" description="Helical" evidence="1">
    <location>
        <begin position="75"/>
        <end position="96"/>
    </location>
</feature>
<keyword evidence="1" id="KW-1133">Transmembrane helix</keyword>
<gene>
    <name evidence="2" type="ORF">ACFSR1_05230</name>
</gene>